<organism evidence="4">
    <name type="scientific">marine sediment metagenome</name>
    <dbReference type="NCBI Taxonomy" id="412755"/>
    <lineage>
        <taxon>unclassified sequences</taxon>
        <taxon>metagenomes</taxon>
        <taxon>ecological metagenomes</taxon>
    </lineage>
</organism>
<gene>
    <name evidence="4" type="ORF">S06H3_17669</name>
</gene>
<dbReference type="InterPro" id="IPR026590">
    <property type="entry name" value="Ssirtuin_cat_dom"/>
</dbReference>
<protein>
    <recommendedName>
        <fullName evidence="3">Deacetylase sirtuin-type domain-containing protein</fullName>
    </recommendedName>
</protein>
<dbReference type="PANTHER" id="PTHR11085">
    <property type="entry name" value="NAD-DEPENDENT PROTEIN DEACYLASE SIRTUIN-5, MITOCHONDRIAL-RELATED"/>
    <property type="match status" value="1"/>
</dbReference>
<dbReference type="InterPro" id="IPR003000">
    <property type="entry name" value="Sirtuin"/>
</dbReference>
<dbReference type="CDD" id="cd01407">
    <property type="entry name" value="SIR2-fam"/>
    <property type="match status" value="1"/>
</dbReference>
<keyword evidence="1" id="KW-0808">Transferase</keyword>
<dbReference type="Gene3D" id="3.40.50.1220">
    <property type="entry name" value="TPP-binding domain"/>
    <property type="match status" value="1"/>
</dbReference>
<dbReference type="InterPro" id="IPR026591">
    <property type="entry name" value="Sirtuin_cat_small_dom_sf"/>
</dbReference>
<dbReference type="InterPro" id="IPR029035">
    <property type="entry name" value="DHS-like_NAD/FAD-binding_dom"/>
</dbReference>
<feature type="non-terminal residue" evidence="4">
    <location>
        <position position="1"/>
    </location>
</feature>
<keyword evidence="2" id="KW-0520">NAD</keyword>
<evidence type="ECO:0000313" key="4">
    <source>
        <dbReference type="EMBL" id="GAI09086.1"/>
    </source>
</evidence>
<proteinExistence type="predicted"/>
<reference evidence="4" key="1">
    <citation type="journal article" date="2014" name="Front. Microbiol.">
        <title>High frequency of phylogenetically diverse reductive dehalogenase-homologous genes in deep subseafloor sedimentary metagenomes.</title>
        <authorList>
            <person name="Kawai M."/>
            <person name="Futagami T."/>
            <person name="Toyoda A."/>
            <person name="Takaki Y."/>
            <person name="Nishi S."/>
            <person name="Hori S."/>
            <person name="Arai W."/>
            <person name="Tsubouchi T."/>
            <person name="Morono Y."/>
            <person name="Uchiyama I."/>
            <person name="Ito T."/>
            <person name="Fujiyama A."/>
            <person name="Inagaki F."/>
            <person name="Takami H."/>
        </authorList>
    </citation>
    <scope>NUCLEOTIDE SEQUENCE</scope>
    <source>
        <strain evidence="4">Expedition CK06-06</strain>
    </source>
</reference>
<evidence type="ECO:0000256" key="1">
    <source>
        <dbReference type="ARBA" id="ARBA00022679"/>
    </source>
</evidence>
<sequence length="202" mass="22929">KPKRMKDFILEFYETIHNAKPNKAHYVLSEIEKMGILNCVITQNVDNLHQDAGSVNVIELHGNMLKFKCMNCKKKYVLGSEKLEELINRLKKASRVELIRLILPKCKCGGRYRVDVVLFGESLPQDELAKAYGELLKAHSLLLIGTSGVIYPAASLPYFAYDKGVKIIEINPYHTALSHLADYTILDKATEAVPRIFESMYK</sequence>
<dbReference type="GO" id="GO:0017136">
    <property type="term" value="F:histone deacetylase activity, NAD-dependent"/>
    <property type="evidence" value="ECO:0007669"/>
    <property type="project" value="TreeGrafter"/>
</dbReference>
<dbReference type="PROSITE" id="PS50305">
    <property type="entry name" value="SIRTUIN"/>
    <property type="match status" value="1"/>
</dbReference>
<dbReference type="AlphaFoldDB" id="X1LTG0"/>
<dbReference type="InterPro" id="IPR050134">
    <property type="entry name" value="NAD-dep_sirtuin_deacylases"/>
</dbReference>
<dbReference type="EMBL" id="BARV01008855">
    <property type="protein sequence ID" value="GAI09086.1"/>
    <property type="molecule type" value="Genomic_DNA"/>
</dbReference>
<dbReference type="Pfam" id="PF02146">
    <property type="entry name" value="SIR2"/>
    <property type="match status" value="1"/>
</dbReference>
<dbReference type="PANTHER" id="PTHR11085:SF4">
    <property type="entry name" value="NAD-DEPENDENT PROTEIN DEACYLASE"/>
    <property type="match status" value="1"/>
</dbReference>
<dbReference type="SUPFAM" id="SSF52467">
    <property type="entry name" value="DHS-like NAD/FAD-binding domain"/>
    <property type="match status" value="1"/>
</dbReference>
<dbReference type="GO" id="GO:0070403">
    <property type="term" value="F:NAD+ binding"/>
    <property type="evidence" value="ECO:0007669"/>
    <property type="project" value="InterPro"/>
</dbReference>
<comment type="caution">
    <text evidence="4">The sequence shown here is derived from an EMBL/GenBank/DDBJ whole genome shotgun (WGS) entry which is preliminary data.</text>
</comment>
<accession>X1LTG0</accession>
<evidence type="ECO:0000259" key="3">
    <source>
        <dbReference type="PROSITE" id="PS50305"/>
    </source>
</evidence>
<name>X1LTG0_9ZZZZ</name>
<evidence type="ECO:0000256" key="2">
    <source>
        <dbReference type="ARBA" id="ARBA00023027"/>
    </source>
</evidence>
<dbReference type="Gene3D" id="3.30.1600.10">
    <property type="entry name" value="SIR2/SIRT2 'Small Domain"/>
    <property type="match status" value="1"/>
</dbReference>
<feature type="domain" description="Deacetylase sirtuin-type" evidence="3">
    <location>
        <begin position="1"/>
        <end position="202"/>
    </location>
</feature>